<evidence type="ECO:0000313" key="2">
    <source>
        <dbReference type="EMBL" id="QIN79434.1"/>
    </source>
</evidence>
<dbReference type="AlphaFoldDB" id="A0A6G8PYV6"/>
<protein>
    <submittedName>
        <fullName evidence="2">Uncharacterized protein</fullName>
    </submittedName>
</protein>
<feature type="region of interest" description="Disordered" evidence="1">
    <location>
        <begin position="70"/>
        <end position="89"/>
    </location>
</feature>
<reference evidence="2 3" key="1">
    <citation type="submission" date="2019-10" db="EMBL/GenBank/DDBJ databases">
        <title>Rubrobacter sp nov SCSIO 52915 isolated from a deep-sea sediment in the South China Sea.</title>
        <authorList>
            <person name="Chen R.W."/>
        </authorList>
    </citation>
    <scope>NUCLEOTIDE SEQUENCE [LARGE SCALE GENOMIC DNA]</scope>
    <source>
        <strain evidence="2 3">SCSIO 52915</strain>
    </source>
</reference>
<dbReference type="RefSeq" id="WP_166397098.1">
    <property type="nucleotide sequence ID" value="NZ_CP045121.1"/>
</dbReference>
<evidence type="ECO:0000313" key="3">
    <source>
        <dbReference type="Proteomes" id="UP000502706"/>
    </source>
</evidence>
<name>A0A6G8PYV6_9ACTN</name>
<accession>A0A6G8PYV6</accession>
<gene>
    <name evidence="2" type="ORF">GBA65_13965</name>
</gene>
<proteinExistence type="predicted"/>
<dbReference type="KEGG" id="rmar:GBA65_13965"/>
<feature type="compositionally biased region" description="Low complexity" evidence="1">
    <location>
        <begin position="77"/>
        <end position="89"/>
    </location>
</feature>
<sequence>MAERGLLPIPIVGGAPGSGPQLIAVLGLDRGPVLGVGITGIVGLRLLLWGVVPPGCSGSGVSGSVTSGVVGSGSSGSGSVASGMVASGW</sequence>
<dbReference type="EMBL" id="CP045121">
    <property type="protein sequence ID" value="QIN79434.1"/>
    <property type="molecule type" value="Genomic_DNA"/>
</dbReference>
<evidence type="ECO:0000256" key="1">
    <source>
        <dbReference type="SAM" id="MobiDB-lite"/>
    </source>
</evidence>
<keyword evidence="3" id="KW-1185">Reference proteome</keyword>
<dbReference type="Proteomes" id="UP000502706">
    <property type="component" value="Chromosome"/>
</dbReference>
<organism evidence="2 3">
    <name type="scientific">Rubrobacter marinus</name>
    <dbReference type="NCBI Taxonomy" id="2653852"/>
    <lineage>
        <taxon>Bacteria</taxon>
        <taxon>Bacillati</taxon>
        <taxon>Actinomycetota</taxon>
        <taxon>Rubrobacteria</taxon>
        <taxon>Rubrobacterales</taxon>
        <taxon>Rubrobacteraceae</taxon>
        <taxon>Rubrobacter</taxon>
    </lineage>
</organism>